<feature type="transmembrane region" description="Helical" evidence="6">
    <location>
        <begin position="37"/>
        <end position="61"/>
    </location>
</feature>
<keyword evidence="8" id="KW-1185">Reference proteome</keyword>
<evidence type="ECO:0000256" key="1">
    <source>
        <dbReference type="ARBA" id="ARBA00004141"/>
    </source>
</evidence>
<feature type="transmembrane region" description="Helical" evidence="6">
    <location>
        <begin position="81"/>
        <end position="104"/>
    </location>
</feature>
<dbReference type="Proteomes" id="UP000024635">
    <property type="component" value="Unassembled WGS sequence"/>
</dbReference>
<reference evidence="8" key="1">
    <citation type="journal article" date="2015" name="Nat. Genet.">
        <title>The genome and transcriptome of the zoonotic hookworm Ancylostoma ceylanicum identify infection-specific gene families.</title>
        <authorList>
            <person name="Schwarz E.M."/>
            <person name="Hu Y."/>
            <person name="Antoshechkin I."/>
            <person name="Miller M.M."/>
            <person name="Sternberg P.W."/>
            <person name="Aroian R.V."/>
        </authorList>
    </citation>
    <scope>NUCLEOTIDE SEQUENCE</scope>
    <source>
        <strain evidence="8">HY135</strain>
    </source>
</reference>
<keyword evidence="5 6" id="KW-0472">Membrane</keyword>
<keyword evidence="4 6" id="KW-1133">Transmembrane helix</keyword>
<dbReference type="AlphaFoldDB" id="A0A016T8P6"/>
<comment type="caution">
    <text evidence="7">The sequence shown here is derived from an EMBL/GenBank/DDBJ whole genome shotgun (WGS) entry which is preliminary data.</text>
</comment>
<feature type="transmembrane region" description="Helical" evidence="6">
    <location>
        <begin position="124"/>
        <end position="150"/>
    </location>
</feature>
<dbReference type="OrthoDB" id="5852813at2759"/>
<feature type="transmembrane region" description="Helical" evidence="6">
    <location>
        <begin position="170"/>
        <end position="196"/>
    </location>
</feature>
<feature type="transmembrane region" description="Helical" evidence="6">
    <location>
        <begin position="6"/>
        <end position="25"/>
    </location>
</feature>
<dbReference type="EMBL" id="JARK01001461">
    <property type="protein sequence ID" value="EYB99045.1"/>
    <property type="molecule type" value="Genomic_DNA"/>
</dbReference>
<organism evidence="7 8">
    <name type="scientific">Ancylostoma ceylanicum</name>
    <dbReference type="NCBI Taxonomy" id="53326"/>
    <lineage>
        <taxon>Eukaryota</taxon>
        <taxon>Metazoa</taxon>
        <taxon>Ecdysozoa</taxon>
        <taxon>Nematoda</taxon>
        <taxon>Chromadorea</taxon>
        <taxon>Rhabditida</taxon>
        <taxon>Rhabditina</taxon>
        <taxon>Rhabditomorpha</taxon>
        <taxon>Strongyloidea</taxon>
        <taxon>Ancylostomatidae</taxon>
        <taxon>Ancylostomatinae</taxon>
        <taxon>Ancylostoma</taxon>
    </lineage>
</organism>
<dbReference type="GO" id="GO:0016020">
    <property type="term" value="C:membrane"/>
    <property type="evidence" value="ECO:0007669"/>
    <property type="project" value="UniProtKB-SubCell"/>
</dbReference>
<keyword evidence="3 6" id="KW-0812">Transmembrane</keyword>
<evidence type="ECO:0000256" key="3">
    <source>
        <dbReference type="ARBA" id="ARBA00022692"/>
    </source>
</evidence>
<protein>
    <recommendedName>
        <fullName evidence="6">Serpentine receptor class gamma</fullName>
    </recommendedName>
</protein>
<dbReference type="PANTHER" id="PTHR31552:SF8">
    <property type="entry name" value="SERPENTINE RECEPTOR CLASS GAMMA"/>
    <property type="match status" value="1"/>
</dbReference>
<dbReference type="GO" id="GO:0007606">
    <property type="term" value="P:sensory perception of chemical stimulus"/>
    <property type="evidence" value="ECO:0007669"/>
    <property type="project" value="UniProtKB-UniRule"/>
</dbReference>
<accession>A0A016T8P6</accession>
<dbReference type="InterPro" id="IPR000609">
    <property type="entry name" value="7TM_GPCR_serpentine_rcpt_Srg"/>
</dbReference>
<feature type="transmembrane region" description="Helical" evidence="6">
    <location>
        <begin position="241"/>
        <end position="264"/>
    </location>
</feature>
<proteinExistence type="inferred from homology"/>
<feature type="transmembrane region" description="Helical" evidence="6">
    <location>
        <begin position="208"/>
        <end position="235"/>
    </location>
</feature>
<dbReference type="Pfam" id="PF02118">
    <property type="entry name" value="Srg"/>
    <property type="match status" value="1"/>
</dbReference>
<dbReference type="Gene3D" id="1.20.1070.10">
    <property type="entry name" value="Rhodopsin 7-helix transmembrane proteins"/>
    <property type="match status" value="1"/>
</dbReference>
<evidence type="ECO:0000256" key="5">
    <source>
        <dbReference type="ARBA" id="ARBA00023136"/>
    </source>
</evidence>
<evidence type="ECO:0000256" key="2">
    <source>
        <dbReference type="ARBA" id="ARBA00005692"/>
    </source>
</evidence>
<sequence length="299" mass="35129">MWFLLQNVYGFTSILLYIIVTYLTVRERRHFSHSFVVLFVVFAVVNILSYIGLYLSLRLPIFTKRTSPIAALFENFPFPSLLRYIIFLCYYLPYCQNMTILLIIFNRFRAIAFPFSKEIPYEVLLSIIAILILPLPLCYDLLFTGAFFKYKESFQGHYLISETAHQRERLLYLVVFECAVAFFGLMLNGCGILILLRRSMSHNRRKEMRLFIVSCICFLFQAVNAIVTLCIYLFAWNSRQLFVAIFLLPVCNDLNSLTLPYYFILFNRRIKKCFLDLPLCRRVVNHRSSGEPPTKPTPL</sequence>
<evidence type="ECO:0000313" key="7">
    <source>
        <dbReference type="EMBL" id="EYB99045.1"/>
    </source>
</evidence>
<name>A0A016T8P6_9BILA</name>
<comment type="similarity">
    <text evidence="2 6">Belongs to the nematode receptor-like protein srg family.</text>
</comment>
<comment type="subcellular location">
    <subcellularLocation>
        <location evidence="1">Membrane</location>
        <topology evidence="1">Multi-pass membrane protein</topology>
    </subcellularLocation>
</comment>
<evidence type="ECO:0000256" key="4">
    <source>
        <dbReference type="ARBA" id="ARBA00022989"/>
    </source>
</evidence>
<dbReference type="SUPFAM" id="SSF81321">
    <property type="entry name" value="Family A G protein-coupled receptor-like"/>
    <property type="match status" value="1"/>
</dbReference>
<gene>
    <name evidence="7" type="primary">Acey_s0125.g1255</name>
    <name evidence="7" type="ORF">Y032_0125g1255</name>
</gene>
<dbReference type="PANTHER" id="PTHR31552">
    <property type="entry name" value="SERPENTINE RECEPTOR CLASS GAMMA"/>
    <property type="match status" value="1"/>
</dbReference>
<evidence type="ECO:0000256" key="6">
    <source>
        <dbReference type="RuleBase" id="RU280813"/>
    </source>
</evidence>
<evidence type="ECO:0000313" key="8">
    <source>
        <dbReference type="Proteomes" id="UP000024635"/>
    </source>
</evidence>
<dbReference type="GO" id="GO:0004888">
    <property type="term" value="F:transmembrane signaling receptor activity"/>
    <property type="evidence" value="ECO:0007669"/>
    <property type="project" value="InterPro"/>
</dbReference>